<evidence type="ECO:0000313" key="26">
    <source>
        <dbReference type="EMBL" id="GGA25965.1"/>
    </source>
</evidence>
<dbReference type="Pfam" id="PF02518">
    <property type="entry name" value="HATPase_c"/>
    <property type="match status" value="1"/>
</dbReference>
<dbReference type="PRINTS" id="PR00344">
    <property type="entry name" value="BCTRLSENSOR"/>
</dbReference>
<evidence type="ECO:0000256" key="18">
    <source>
        <dbReference type="ARBA" id="ARBA00023016"/>
    </source>
</evidence>
<evidence type="ECO:0000256" key="13">
    <source>
        <dbReference type="ARBA" id="ARBA00022840"/>
    </source>
</evidence>
<sequence>MSLRWKIVLTVVACTVIAVLSSGLILRSYVASAEYERLRTSTADQLASAAAIYAETGMLTLNASIDDPELPPALAEAAQTGTAVTQITGSGDDEWVWAASRVAVGSHEGIMSVRLDTSESQDLLARLDRGLLIGMLVPGALLTLLASLIADRMTRRLSQGAAAARRIAQGDSSVKVSEAITYRNDEVSDFALAVDRAVDRLQQRITSEQRFTSDLAHELRTPLTGLINAAALLDDSRPAELVRDRVQRLQTLVEDLLEVSRLEGGKVELQLSRVVLDQTVHSLVQRLQANTILGEHEVRVMPGAPGVAMETDLRRLERILTNVLINAAKHGADPIEVTTSPEAITITDHGPGYPDDILSHGPSRYLSAGAGGMGLGLVIAEGQARALGMQLRVGRAAGGGARTDIVLPAQFVARV</sequence>
<dbReference type="InterPro" id="IPR003594">
    <property type="entry name" value="HATPase_dom"/>
</dbReference>
<evidence type="ECO:0000256" key="23">
    <source>
        <dbReference type="SAM" id="Phobius"/>
    </source>
</evidence>
<evidence type="ECO:0000256" key="22">
    <source>
        <dbReference type="ARBA" id="ARBA00041776"/>
    </source>
</evidence>
<dbReference type="PROSITE" id="PS50109">
    <property type="entry name" value="HIS_KIN"/>
    <property type="match status" value="1"/>
</dbReference>
<comment type="cofactor">
    <cofactor evidence="3">
        <name>Mg(2+)</name>
        <dbReference type="ChEBI" id="CHEBI:18420"/>
    </cofactor>
</comment>
<dbReference type="SUPFAM" id="SSF47384">
    <property type="entry name" value="Homodimeric domain of signal transducing histidine kinase"/>
    <property type="match status" value="1"/>
</dbReference>
<keyword evidence="19" id="KW-0843">Virulence</keyword>
<dbReference type="Proteomes" id="UP000616114">
    <property type="component" value="Unassembled WGS sequence"/>
</dbReference>
<evidence type="ECO:0000256" key="17">
    <source>
        <dbReference type="ARBA" id="ARBA00023012"/>
    </source>
</evidence>
<dbReference type="EC" id="2.7.13.3" evidence="5"/>
<dbReference type="Gene3D" id="1.10.287.130">
    <property type="match status" value="1"/>
</dbReference>
<evidence type="ECO:0000256" key="14">
    <source>
        <dbReference type="ARBA" id="ARBA00022842"/>
    </source>
</evidence>
<evidence type="ECO:0000256" key="2">
    <source>
        <dbReference type="ARBA" id="ARBA00001936"/>
    </source>
</evidence>
<dbReference type="SUPFAM" id="SSF55874">
    <property type="entry name" value="ATPase domain of HSP90 chaperone/DNA topoisomerase II/histidine kinase"/>
    <property type="match status" value="1"/>
</dbReference>
<protein>
    <recommendedName>
        <fullName evidence="21">Signal transduction histidine-protein kinase/phosphatase MprB</fullName>
        <ecNumber evidence="5">2.7.13.3</ecNumber>
    </recommendedName>
    <alternativeName>
        <fullName evidence="22">Mycobacterial persistence regulator B</fullName>
    </alternativeName>
</protein>
<keyword evidence="13" id="KW-0067">ATP-binding</keyword>
<dbReference type="CDD" id="cd00082">
    <property type="entry name" value="HisKA"/>
    <property type="match status" value="1"/>
</dbReference>
<comment type="caution">
    <text evidence="26">The sequence shown here is derived from an EMBL/GenBank/DDBJ whole genome shotgun (WGS) entry which is preliminary data.</text>
</comment>
<dbReference type="EMBL" id="BMFY01000017">
    <property type="protein sequence ID" value="GGA25965.1"/>
    <property type="molecule type" value="Genomic_DNA"/>
</dbReference>
<evidence type="ECO:0000313" key="27">
    <source>
        <dbReference type="Proteomes" id="UP000616114"/>
    </source>
</evidence>
<dbReference type="InterPro" id="IPR004358">
    <property type="entry name" value="Sig_transdc_His_kin-like_C"/>
</dbReference>
<dbReference type="InterPro" id="IPR003660">
    <property type="entry name" value="HAMP_dom"/>
</dbReference>
<evidence type="ECO:0000256" key="1">
    <source>
        <dbReference type="ARBA" id="ARBA00000085"/>
    </source>
</evidence>
<dbReference type="AlphaFoldDB" id="A0A8J2U0K7"/>
<keyword evidence="12" id="KW-0378">Hydrolase</keyword>
<keyword evidence="27" id="KW-1185">Reference proteome</keyword>
<keyword evidence="20" id="KW-0464">Manganese</keyword>
<keyword evidence="17" id="KW-0902">Two-component regulatory system</keyword>
<keyword evidence="15" id="KW-0904">Protein phosphatase</keyword>
<evidence type="ECO:0000256" key="16">
    <source>
        <dbReference type="ARBA" id="ARBA00022989"/>
    </source>
</evidence>
<keyword evidence="23" id="KW-0472">Membrane</keyword>
<evidence type="ECO:0000256" key="21">
    <source>
        <dbReference type="ARBA" id="ARBA00040454"/>
    </source>
</evidence>
<dbReference type="GO" id="GO:0005524">
    <property type="term" value="F:ATP binding"/>
    <property type="evidence" value="ECO:0007669"/>
    <property type="project" value="UniProtKB-KW"/>
</dbReference>
<keyword evidence="14" id="KW-0460">Magnesium</keyword>
<evidence type="ECO:0000259" key="24">
    <source>
        <dbReference type="PROSITE" id="PS50109"/>
    </source>
</evidence>
<reference evidence="26" key="1">
    <citation type="journal article" date="2014" name="Int. J. Syst. Evol. Microbiol.">
        <title>Complete genome sequence of Corynebacterium casei LMG S-19264T (=DSM 44701T), isolated from a smear-ripened cheese.</title>
        <authorList>
            <consortium name="US DOE Joint Genome Institute (JGI-PGF)"/>
            <person name="Walter F."/>
            <person name="Albersmeier A."/>
            <person name="Kalinowski J."/>
            <person name="Ruckert C."/>
        </authorList>
    </citation>
    <scope>NUCLEOTIDE SEQUENCE</scope>
    <source>
        <strain evidence="26">CGMCC 1.12785</strain>
    </source>
</reference>
<dbReference type="InterPro" id="IPR036097">
    <property type="entry name" value="HisK_dim/P_sf"/>
</dbReference>
<dbReference type="SMART" id="SM00388">
    <property type="entry name" value="HisKA"/>
    <property type="match status" value="1"/>
</dbReference>
<evidence type="ECO:0000256" key="4">
    <source>
        <dbReference type="ARBA" id="ARBA00004651"/>
    </source>
</evidence>
<keyword evidence="16 23" id="KW-1133">Transmembrane helix</keyword>
<dbReference type="PROSITE" id="PS50885">
    <property type="entry name" value="HAMP"/>
    <property type="match status" value="1"/>
</dbReference>
<evidence type="ECO:0000256" key="20">
    <source>
        <dbReference type="ARBA" id="ARBA00023211"/>
    </source>
</evidence>
<dbReference type="Gene3D" id="6.10.340.10">
    <property type="match status" value="1"/>
</dbReference>
<reference evidence="26" key="2">
    <citation type="submission" date="2020-09" db="EMBL/GenBank/DDBJ databases">
        <authorList>
            <person name="Sun Q."/>
            <person name="Zhou Y."/>
        </authorList>
    </citation>
    <scope>NUCLEOTIDE SEQUENCE</scope>
    <source>
        <strain evidence="26">CGMCC 1.12785</strain>
    </source>
</reference>
<dbReference type="InterPro" id="IPR050980">
    <property type="entry name" value="2C_sensor_his_kinase"/>
</dbReference>
<dbReference type="CDD" id="cd06225">
    <property type="entry name" value="HAMP"/>
    <property type="match status" value="1"/>
</dbReference>
<feature type="domain" description="Histidine kinase" evidence="24">
    <location>
        <begin position="214"/>
        <end position="411"/>
    </location>
</feature>
<feature type="transmembrane region" description="Helical" evidence="23">
    <location>
        <begin position="130"/>
        <end position="150"/>
    </location>
</feature>
<dbReference type="PANTHER" id="PTHR44936">
    <property type="entry name" value="SENSOR PROTEIN CREC"/>
    <property type="match status" value="1"/>
</dbReference>
<keyword evidence="7" id="KW-0597">Phosphoprotein</keyword>
<evidence type="ECO:0000256" key="5">
    <source>
        <dbReference type="ARBA" id="ARBA00012438"/>
    </source>
</evidence>
<comment type="cofactor">
    <cofactor evidence="2">
        <name>Mn(2+)</name>
        <dbReference type="ChEBI" id="CHEBI:29035"/>
    </cofactor>
</comment>
<organism evidence="26 27">
    <name type="scientific">Sediminivirga luteola</name>
    <dbReference type="NCBI Taxonomy" id="1774748"/>
    <lineage>
        <taxon>Bacteria</taxon>
        <taxon>Bacillati</taxon>
        <taxon>Actinomycetota</taxon>
        <taxon>Actinomycetes</taxon>
        <taxon>Micrococcales</taxon>
        <taxon>Brevibacteriaceae</taxon>
        <taxon>Sediminivirga</taxon>
    </lineage>
</organism>
<dbReference type="GO" id="GO:0004721">
    <property type="term" value="F:phosphoprotein phosphatase activity"/>
    <property type="evidence" value="ECO:0007669"/>
    <property type="project" value="UniProtKB-KW"/>
</dbReference>
<proteinExistence type="predicted"/>
<keyword evidence="6" id="KW-1003">Cell membrane</keyword>
<evidence type="ECO:0000259" key="25">
    <source>
        <dbReference type="PROSITE" id="PS50885"/>
    </source>
</evidence>
<accession>A0A8J2U0K7</accession>
<name>A0A8J2U0K7_9MICO</name>
<keyword evidence="9 23" id="KW-0812">Transmembrane</keyword>
<dbReference type="GO" id="GO:0000155">
    <property type="term" value="F:phosphorelay sensor kinase activity"/>
    <property type="evidence" value="ECO:0007669"/>
    <property type="project" value="InterPro"/>
</dbReference>
<dbReference type="PANTHER" id="PTHR44936:SF9">
    <property type="entry name" value="SENSOR PROTEIN CREC"/>
    <property type="match status" value="1"/>
</dbReference>
<keyword evidence="11" id="KW-0418">Kinase</keyword>
<feature type="domain" description="HAMP" evidence="25">
    <location>
        <begin position="151"/>
        <end position="206"/>
    </location>
</feature>
<evidence type="ECO:0000256" key="15">
    <source>
        <dbReference type="ARBA" id="ARBA00022912"/>
    </source>
</evidence>
<dbReference type="InterPro" id="IPR036890">
    <property type="entry name" value="HATPase_C_sf"/>
</dbReference>
<evidence type="ECO:0000256" key="9">
    <source>
        <dbReference type="ARBA" id="ARBA00022692"/>
    </source>
</evidence>
<evidence type="ECO:0000256" key="19">
    <source>
        <dbReference type="ARBA" id="ARBA00023026"/>
    </source>
</evidence>
<comment type="subcellular location">
    <subcellularLocation>
        <location evidence="4">Cell membrane</location>
        <topology evidence="4">Multi-pass membrane protein</topology>
    </subcellularLocation>
</comment>
<keyword evidence="10" id="KW-0547">Nucleotide-binding</keyword>
<evidence type="ECO:0000256" key="3">
    <source>
        <dbReference type="ARBA" id="ARBA00001946"/>
    </source>
</evidence>
<evidence type="ECO:0000256" key="6">
    <source>
        <dbReference type="ARBA" id="ARBA00022475"/>
    </source>
</evidence>
<keyword evidence="8" id="KW-0808">Transferase</keyword>
<gene>
    <name evidence="26" type="primary">cseC</name>
    <name evidence="26" type="ORF">GCM10011333_31170</name>
</gene>
<evidence type="ECO:0000256" key="8">
    <source>
        <dbReference type="ARBA" id="ARBA00022679"/>
    </source>
</evidence>
<dbReference type="RefSeq" id="WP_188551828.1">
    <property type="nucleotide sequence ID" value="NZ_BMFY01000017.1"/>
</dbReference>
<evidence type="ECO:0000256" key="10">
    <source>
        <dbReference type="ARBA" id="ARBA00022741"/>
    </source>
</evidence>
<dbReference type="InterPro" id="IPR003661">
    <property type="entry name" value="HisK_dim/P_dom"/>
</dbReference>
<evidence type="ECO:0000256" key="12">
    <source>
        <dbReference type="ARBA" id="ARBA00022801"/>
    </source>
</evidence>
<dbReference type="Pfam" id="PF00512">
    <property type="entry name" value="HisKA"/>
    <property type="match status" value="1"/>
</dbReference>
<evidence type="ECO:0000256" key="11">
    <source>
        <dbReference type="ARBA" id="ARBA00022777"/>
    </source>
</evidence>
<dbReference type="SMART" id="SM00304">
    <property type="entry name" value="HAMP"/>
    <property type="match status" value="1"/>
</dbReference>
<dbReference type="SMART" id="SM00387">
    <property type="entry name" value="HATPase_c"/>
    <property type="match status" value="1"/>
</dbReference>
<dbReference type="InterPro" id="IPR005467">
    <property type="entry name" value="His_kinase_dom"/>
</dbReference>
<keyword evidence="18" id="KW-0346">Stress response</keyword>
<dbReference type="Gene3D" id="3.30.565.10">
    <property type="entry name" value="Histidine kinase-like ATPase, C-terminal domain"/>
    <property type="match status" value="1"/>
</dbReference>
<comment type="catalytic activity">
    <reaction evidence="1">
        <text>ATP + protein L-histidine = ADP + protein N-phospho-L-histidine.</text>
        <dbReference type="EC" id="2.7.13.3"/>
    </reaction>
</comment>
<dbReference type="GO" id="GO:0005886">
    <property type="term" value="C:plasma membrane"/>
    <property type="evidence" value="ECO:0007669"/>
    <property type="project" value="UniProtKB-SubCell"/>
</dbReference>
<evidence type="ECO:0000256" key="7">
    <source>
        <dbReference type="ARBA" id="ARBA00022553"/>
    </source>
</evidence>